<evidence type="ECO:0000259" key="1">
    <source>
        <dbReference type="Pfam" id="PF13274"/>
    </source>
</evidence>
<reference evidence="2" key="1">
    <citation type="submission" date="2019-02" db="EMBL/GenBank/DDBJ databases">
        <authorList>
            <person name="Gruber-Vodicka R. H."/>
            <person name="Seah K. B. B."/>
        </authorList>
    </citation>
    <scope>NUCLEOTIDE SEQUENCE</scope>
    <source>
        <strain evidence="2">BECK_BZ197</strain>
        <strain evidence="4">BECK_BZ198</strain>
        <strain evidence="3">BECK_BZ199</strain>
    </source>
</reference>
<accession>A0A450X8X8</accession>
<organism evidence="2">
    <name type="scientific">Candidatus Kentrum sp. MB</name>
    <dbReference type="NCBI Taxonomy" id="2138164"/>
    <lineage>
        <taxon>Bacteria</taxon>
        <taxon>Pseudomonadati</taxon>
        <taxon>Pseudomonadota</taxon>
        <taxon>Gammaproteobacteria</taxon>
        <taxon>Candidatus Kentrum</taxon>
    </lineage>
</organism>
<dbReference type="AlphaFoldDB" id="A0A450X8X8"/>
<dbReference type="EMBL" id="CAADFQ010000011">
    <property type="protein sequence ID" value="VFK29735.1"/>
    <property type="molecule type" value="Genomic_DNA"/>
</dbReference>
<evidence type="ECO:0000313" key="2">
    <source>
        <dbReference type="EMBL" id="VFK25745.1"/>
    </source>
</evidence>
<dbReference type="Pfam" id="PF13274">
    <property type="entry name" value="SocA_Panacea"/>
    <property type="match status" value="1"/>
</dbReference>
<protein>
    <submittedName>
        <fullName evidence="2">Uncharacterized phage-associated protein</fullName>
    </submittedName>
</protein>
<dbReference type="EMBL" id="CAADFO010000015">
    <property type="protein sequence ID" value="VFK25745.1"/>
    <property type="molecule type" value="Genomic_DNA"/>
</dbReference>
<dbReference type="InterPro" id="IPR025272">
    <property type="entry name" value="SocA_Panacea"/>
</dbReference>
<name>A0A450X8X8_9GAMM</name>
<gene>
    <name evidence="2" type="ORF">BECKMB1821G_GA0114241_101553</name>
    <name evidence="4" type="ORF">BECKMB1821H_GA0114242_101152</name>
    <name evidence="3" type="ORF">BECKMB1821I_GA0114274_101152</name>
</gene>
<proteinExistence type="predicted"/>
<feature type="domain" description="Antitoxin SocA-like Panacea" evidence="1">
    <location>
        <begin position="26"/>
        <end position="118"/>
    </location>
</feature>
<evidence type="ECO:0000313" key="3">
    <source>
        <dbReference type="EMBL" id="VFK29735.1"/>
    </source>
</evidence>
<sequence>MIKAKDVANYFLAMADEDSDLSNMKIQKLIYYAQAFHLAIFDKPLFDEDIKAWMHGPVIPLLYQEYKKYGSAPIVYEGENPSDPFSEQQIDLLNEVNEVFEQFSAGRLRNMTHEDAPWIEMEKTAGVIEKERMMEFYKTRLK</sequence>
<dbReference type="EMBL" id="CAADGH010000011">
    <property type="protein sequence ID" value="VFK74889.1"/>
    <property type="molecule type" value="Genomic_DNA"/>
</dbReference>
<evidence type="ECO:0000313" key="4">
    <source>
        <dbReference type="EMBL" id="VFK74889.1"/>
    </source>
</evidence>